<dbReference type="AlphaFoldDB" id="A0A4Q7MUV8"/>
<evidence type="ECO:0000313" key="3">
    <source>
        <dbReference type="Proteomes" id="UP000293874"/>
    </source>
</evidence>
<dbReference type="Proteomes" id="UP000293874">
    <property type="component" value="Unassembled WGS sequence"/>
</dbReference>
<dbReference type="Pfam" id="PF14534">
    <property type="entry name" value="DUF4440"/>
    <property type="match status" value="1"/>
</dbReference>
<name>A0A4Q7MUV8_9BACT</name>
<reference evidence="2 3" key="1">
    <citation type="submission" date="2019-02" db="EMBL/GenBank/DDBJ databases">
        <title>Genomic Encyclopedia of Type Strains, Phase IV (KMG-IV): sequencing the most valuable type-strain genomes for metagenomic binning, comparative biology and taxonomic classification.</title>
        <authorList>
            <person name="Goeker M."/>
        </authorList>
    </citation>
    <scope>NUCLEOTIDE SEQUENCE [LARGE SCALE GENOMIC DNA]</scope>
    <source>
        <strain evidence="2 3">DSM 18116</strain>
    </source>
</reference>
<dbReference type="SUPFAM" id="SSF54427">
    <property type="entry name" value="NTF2-like"/>
    <property type="match status" value="1"/>
</dbReference>
<protein>
    <submittedName>
        <fullName evidence="2">Uncharacterized protein DUF4440</fullName>
    </submittedName>
</protein>
<proteinExistence type="predicted"/>
<dbReference type="Gene3D" id="3.10.450.50">
    <property type="match status" value="1"/>
</dbReference>
<evidence type="ECO:0000313" key="2">
    <source>
        <dbReference type="EMBL" id="RZS72706.1"/>
    </source>
</evidence>
<organism evidence="2 3">
    <name type="scientific">Pseudobacter ginsenosidimutans</name>
    <dbReference type="NCBI Taxonomy" id="661488"/>
    <lineage>
        <taxon>Bacteria</taxon>
        <taxon>Pseudomonadati</taxon>
        <taxon>Bacteroidota</taxon>
        <taxon>Chitinophagia</taxon>
        <taxon>Chitinophagales</taxon>
        <taxon>Chitinophagaceae</taxon>
        <taxon>Pseudobacter</taxon>
    </lineage>
</organism>
<dbReference type="InterPro" id="IPR027843">
    <property type="entry name" value="DUF4440"/>
</dbReference>
<feature type="domain" description="DUF4440" evidence="1">
    <location>
        <begin position="29"/>
        <end position="135"/>
    </location>
</feature>
<dbReference type="RefSeq" id="WP_130543097.1">
    <property type="nucleotide sequence ID" value="NZ_CP042431.1"/>
</dbReference>
<comment type="caution">
    <text evidence="2">The sequence shown here is derived from an EMBL/GenBank/DDBJ whole genome shotgun (WGS) entry which is preliminary data.</text>
</comment>
<keyword evidence="3" id="KW-1185">Reference proteome</keyword>
<evidence type="ECO:0000259" key="1">
    <source>
        <dbReference type="Pfam" id="PF14534"/>
    </source>
</evidence>
<gene>
    <name evidence="2" type="ORF">EV199_4629</name>
</gene>
<sequence length="148" mass="16160">MYKKFIAFLFILTIFVNVIMAQSKEEKAVAAAVETLRKAMIDGDKQALEAIAADQLSYGHSSGNVEDKKTFVTTLTSGKSDFVTINLSNQTITVSGETAIVRHKLDATTNDNGQPGTVSLSILTVWQKQRGKWVMLARQAVKQAAPKL</sequence>
<dbReference type="InterPro" id="IPR032710">
    <property type="entry name" value="NTF2-like_dom_sf"/>
</dbReference>
<dbReference type="EMBL" id="SGXA01000002">
    <property type="protein sequence ID" value="RZS72706.1"/>
    <property type="molecule type" value="Genomic_DNA"/>
</dbReference>
<accession>A0A4Q7MUV8</accession>
<dbReference type="OrthoDB" id="5383110at2"/>